<feature type="compositionally biased region" description="Low complexity" evidence="1">
    <location>
        <begin position="29"/>
        <end position="44"/>
    </location>
</feature>
<dbReference type="RefSeq" id="WP_072073692.1">
    <property type="nucleotide sequence ID" value="NZ_CDMW01000001.1"/>
</dbReference>
<feature type="chain" id="PRO_5039112672" description="DUF6287 domain-containing protein" evidence="2">
    <location>
        <begin position="16"/>
        <end position="205"/>
    </location>
</feature>
<sequence>MKMQKLLLTSTTLVASVFLLISCGKQQEKQLPQSSSSSQTVQTSKSDDKSEAKVVQSASQDETDVASASSEAQPKNETKSDTKDPATPAAGIDVNALAAGDFSTVAGTWQNDLGDQFVIDGNGSTVLKRSSGEVIDNNTFYNGRVDNNKYVVSFGYYSSGSSDPLFFIPEGAALPLTGNPAPKEQLQLGSDAITASQHPYYRVSN</sequence>
<evidence type="ECO:0000313" key="4">
    <source>
        <dbReference type="EMBL" id="CEL89958.1"/>
    </source>
</evidence>
<dbReference type="Proteomes" id="UP000183504">
    <property type="component" value="Unassembled WGS sequence"/>
</dbReference>
<name>A0A0B7GMH1_STRSA</name>
<evidence type="ECO:0000256" key="1">
    <source>
        <dbReference type="SAM" id="MobiDB-lite"/>
    </source>
</evidence>
<organism evidence="4 5">
    <name type="scientific">Streptococcus sanguinis</name>
    <dbReference type="NCBI Taxonomy" id="1305"/>
    <lineage>
        <taxon>Bacteria</taxon>
        <taxon>Bacillati</taxon>
        <taxon>Bacillota</taxon>
        <taxon>Bacilli</taxon>
        <taxon>Lactobacillales</taxon>
        <taxon>Streptococcaceae</taxon>
        <taxon>Streptococcus</taxon>
    </lineage>
</organism>
<dbReference type="EMBL" id="CDMW01000001">
    <property type="protein sequence ID" value="CEL89958.1"/>
    <property type="molecule type" value="Genomic_DNA"/>
</dbReference>
<feature type="compositionally biased region" description="Polar residues" evidence="1">
    <location>
        <begin position="56"/>
        <end position="73"/>
    </location>
</feature>
<feature type="signal peptide" evidence="2">
    <location>
        <begin position="1"/>
        <end position="15"/>
    </location>
</feature>
<reference evidence="4 5" key="1">
    <citation type="submission" date="2015-01" db="EMBL/GenBank/DDBJ databases">
        <authorList>
            <person name="Pelicic Vladimir"/>
        </authorList>
    </citation>
    <scope>NUCLEOTIDE SEQUENCE [LARGE SCALE GENOMIC DNA]</scope>
    <source>
        <strain evidence="4 5">2908</strain>
    </source>
</reference>
<evidence type="ECO:0000259" key="3">
    <source>
        <dbReference type="Pfam" id="PF19804"/>
    </source>
</evidence>
<gene>
    <name evidence="4" type="ORF">SSV_0651</name>
</gene>
<evidence type="ECO:0000313" key="5">
    <source>
        <dbReference type="Proteomes" id="UP000183504"/>
    </source>
</evidence>
<protein>
    <recommendedName>
        <fullName evidence="3">DUF6287 domain-containing protein</fullName>
    </recommendedName>
</protein>
<evidence type="ECO:0000256" key="2">
    <source>
        <dbReference type="SAM" id="SignalP"/>
    </source>
</evidence>
<proteinExistence type="predicted"/>
<dbReference type="InterPro" id="IPR046254">
    <property type="entry name" value="DUF6287"/>
</dbReference>
<feature type="region of interest" description="Disordered" evidence="1">
    <location>
        <begin position="27"/>
        <end position="89"/>
    </location>
</feature>
<dbReference type="PROSITE" id="PS51257">
    <property type="entry name" value="PROKAR_LIPOPROTEIN"/>
    <property type="match status" value="1"/>
</dbReference>
<accession>A0A0B7GMH1</accession>
<dbReference type="Pfam" id="PF19804">
    <property type="entry name" value="DUF6287"/>
    <property type="match status" value="1"/>
</dbReference>
<keyword evidence="2" id="KW-0732">Signal</keyword>
<dbReference type="AlphaFoldDB" id="A0A0B7GMH1"/>
<feature type="compositionally biased region" description="Basic and acidic residues" evidence="1">
    <location>
        <begin position="74"/>
        <end position="84"/>
    </location>
</feature>
<feature type="domain" description="DUF6287" evidence="3">
    <location>
        <begin position="91"/>
        <end position="123"/>
    </location>
</feature>